<dbReference type="PANTHER" id="PTHR43065">
    <property type="entry name" value="SENSOR HISTIDINE KINASE"/>
    <property type="match status" value="1"/>
</dbReference>
<evidence type="ECO:0000256" key="8">
    <source>
        <dbReference type="ARBA" id="ARBA00023012"/>
    </source>
</evidence>
<organism evidence="10 11">
    <name type="scientific">Niallia taxi</name>
    <dbReference type="NCBI Taxonomy" id="2499688"/>
    <lineage>
        <taxon>Bacteria</taxon>
        <taxon>Bacillati</taxon>
        <taxon>Bacillota</taxon>
        <taxon>Bacilli</taxon>
        <taxon>Bacillales</taxon>
        <taxon>Bacillaceae</taxon>
        <taxon>Niallia</taxon>
    </lineage>
</organism>
<dbReference type="PRINTS" id="PR00344">
    <property type="entry name" value="BCTRLSENSOR"/>
</dbReference>
<protein>
    <recommendedName>
        <fullName evidence="2">histidine kinase</fullName>
        <ecNumber evidence="2">2.7.13.3</ecNumber>
    </recommendedName>
</protein>
<dbReference type="InterPro" id="IPR005467">
    <property type="entry name" value="His_kinase_dom"/>
</dbReference>
<keyword evidence="11" id="KW-1185">Reference proteome</keyword>
<keyword evidence="8" id="KW-0902">Two-component regulatory system</keyword>
<gene>
    <name evidence="10" type="ORF">EM808_23100</name>
</gene>
<dbReference type="InterPro" id="IPR003594">
    <property type="entry name" value="HATPase_dom"/>
</dbReference>
<dbReference type="InterPro" id="IPR036097">
    <property type="entry name" value="HisK_dim/P_sf"/>
</dbReference>
<dbReference type="SMART" id="SM00387">
    <property type="entry name" value="HATPase_c"/>
    <property type="match status" value="1"/>
</dbReference>
<sequence>MIENQEKLQYPEKTAVGFAHEIKNPITAVRGLLQLLANPDLPAPKRTLYSEVAIEELDRANQLLNNMVYDNTPLSYQTLETIDIKAAVNKAMLSYEQAIQVKGIQLQANFMSSFKALLPKIQLSQVLVNLLKNAVEACSENGSITITVSKDDNFGIISIKDNGCGISAEALDKLFTPFFTTKKHGTGIGLSICKSIIEEAQGCIKVHSILGEGTEFIVKLPLGY</sequence>
<comment type="catalytic activity">
    <reaction evidence="1">
        <text>ATP + protein L-histidine = ADP + protein N-phospho-L-histidine.</text>
        <dbReference type="EC" id="2.7.13.3"/>
    </reaction>
</comment>
<evidence type="ECO:0000256" key="5">
    <source>
        <dbReference type="ARBA" id="ARBA00022741"/>
    </source>
</evidence>
<proteinExistence type="predicted"/>
<dbReference type="AlphaFoldDB" id="A0A437K5C8"/>
<dbReference type="EC" id="2.7.13.3" evidence="2"/>
<dbReference type="SUPFAM" id="SSF47384">
    <property type="entry name" value="Homodimeric domain of signal transducing histidine kinase"/>
    <property type="match status" value="1"/>
</dbReference>
<name>A0A437K5C8_9BACI</name>
<dbReference type="EMBL" id="RZTZ01000014">
    <property type="protein sequence ID" value="RVT57945.1"/>
    <property type="molecule type" value="Genomic_DNA"/>
</dbReference>
<evidence type="ECO:0000256" key="4">
    <source>
        <dbReference type="ARBA" id="ARBA00022679"/>
    </source>
</evidence>
<dbReference type="Proteomes" id="UP000288024">
    <property type="component" value="Unassembled WGS sequence"/>
</dbReference>
<keyword evidence="6 10" id="KW-0418">Kinase</keyword>
<feature type="domain" description="Histidine kinase" evidence="9">
    <location>
        <begin position="17"/>
        <end position="224"/>
    </location>
</feature>
<evidence type="ECO:0000256" key="6">
    <source>
        <dbReference type="ARBA" id="ARBA00022777"/>
    </source>
</evidence>
<dbReference type="GO" id="GO:0000155">
    <property type="term" value="F:phosphorelay sensor kinase activity"/>
    <property type="evidence" value="ECO:0007669"/>
    <property type="project" value="InterPro"/>
</dbReference>
<evidence type="ECO:0000313" key="10">
    <source>
        <dbReference type="EMBL" id="RVT57945.1"/>
    </source>
</evidence>
<dbReference type="Gene3D" id="3.30.565.10">
    <property type="entry name" value="Histidine kinase-like ATPase, C-terminal domain"/>
    <property type="match status" value="1"/>
</dbReference>
<dbReference type="Gene3D" id="1.10.287.130">
    <property type="match status" value="1"/>
</dbReference>
<reference evidence="10 11" key="1">
    <citation type="submission" date="2019-01" db="EMBL/GenBank/DDBJ databases">
        <title>Bacillus sp. M5HDSG1-1, whole genome shotgun sequence.</title>
        <authorList>
            <person name="Tuo L."/>
        </authorList>
    </citation>
    <scope>NUCLEOTIDE SEQUENCE [LARGE SCALE GENOMIC DNA]</scope>
    <source>
        <strain evidence="10 11">M5HDSG1-1</strain>
    </source>
</reference>
<keyword evidence="3" id="KW-0597">Phosphoprotein</keyword>
<dbReference type="CDD" id="cd00082">
    <property type="entry name" value="HisKA"/>
    <property type="match status" value="1"/>
</dbReference>
<evidence type="ECO:0000256" key="7">
    <source>
        <dbReference type="ARBA" id="ARBA00022840"/>
    </source>
</evidence>
<evidence type="ECO:0000256" key="3">
    <source>
        <dbReference type="ARBA" id="ARBA00022553"/>
    </source>
</evidence>
<dbReference type="RefSeq" id="WP_127741249.1">
    <property type="nucleotide sequence ID" value="NZ_CAJCKN010000083.1"/>
</dbReference>
<keyword evidence="5" id="KW-0547">Nucleotide-binding</keyword>
<dbReference type="InterPro" id="IPR003661">
    <property type="entry name" value="HisK_dim/P_dom"/>
</dbReference>
<dbReference type="PANTHER" id="PTHR43065:SF10">
    <property type="entry name" value="PEROXIDE STRESS-ACTIVATED HISTIDINE KINASE MAK3"/>
    <property type="match status" value="1"/>
</dbReference>
<dbReference type="InterPro" id="IPR004358">
    <property type="entry name" value="Sig_transdc_His_kin-like_C"/>
</dbReference>
<evidence type="ECO:0000256" key="2">
    <source>
        <dbReference type="ARBA" id="ARBA00012438"/>
    </source>
</evidence>
<dbReference type="PROSITE" id="PS50109">
    <property type="entry name" value="HIS_KIN"/>
    <property type="match status" value="1"/>
</dbReference>
<dbReference type="SUPFAM" id="SSF55874">
    <property type="entry name" value="ATPase domain of HSP90 chaperone/DNA topoisomerase II/histidine kinase"/>
    <property type="match status" value="1"/>
</dbReference>
<evidence type="ECO:0000259" key="9">
    <source>
        <dbReference type="PROSITE" id="PS50109"/>
    </source>
</evidence>
<comment type="caution">
    <text evidence="10">The sequence shown here is derived from an EMBL/GenBank/DDBJ whole genome shotgun (WGS) entry which is preliminary data.</text>
</comment>
<evidence type="ECO:0000256" key="1">
    <source>
        <dbReference type="ARBA" id="ARBA00000085"/>
    </source>
</evidence>
<keyword evidence="4" id="KW-0808">Transferase</keyword>
<dbReference type="SMART" id="SM00388">
    <property type="entry name" value="HisKA"/>
    <property type="match status" value="1"/>
</dbReference>
<dbReference type="Pfam" id="PF00512">
    <property type="entry name" value="HisKA"/>
    <property type="match status" value="1"/>
</dbReference>
<dbReference type="InterPro" id="IPR036890">
    <property type="entry name" value="HATPase_C_sf"/>
</dbReference>
<dbReference type="Pfam" id="PF02518">
    <property type="entry name" value="HATPase_c"/>
    <property type="match status" value="1"/>
</dbReference>
<accession>A0A437K5C8</accession>
<keyword evidence="7" id="KW-0067">ATP-binding</keyword>
<dbReference type="GO" id="GO:0005524">
    <property type="term" value="F:ATP binding"/>
    <property type="evidence" value="ECO:0007669"/>
    <property type="project" value="UniProtKB-KW"/>
</dbReference>
<evidence type="ECO:0000313" key="11">
    <source>
        <dbReference type="Proteomes" id="UP000288024"/>
    </source>
</evidence>